<feature type="region of interest" description="Disordered" evidence="1">
    <location>
        <begin position="32"/>
        <end position="51"/>
    </location>
</feature>
<feature type="compositionally biased region" description="Polar residues" evidence="1">
    <location>
        <begin position="376"/>
        <end position="425"/>
    </location>
</feature>
<feature type="region of interest" description="Disordered" evidence="1">
    <location>
        <begin position="685"/>
        <end position="748"/>
    </location>
</feature>
<keyword evidence="2" id="KW-0732">Signal</keyword>
<evidence type="ECO:0000313" key="5">
    <source>
        <dbReference type="Proteomes" id="UP001489902"/>
    </source>
</evidence>
<dbReference type="InterPro" id="IPR003609">
    <property type="entry name" value="Pan_app"/>
</dbReference>
<organism evidence="4 5">
    <name type="scientific">Fusarium acuminatum</name>
    <dbReference type="NCBI Taxonomy" id="5515"/>
    <lineage>
        <taxon>Eukaryota</taxon>
        <taxon>Fungi</taxon>
        <taxon>Dikarya</taxon>
        <taxon>Ascomycota</taxon>
        <taxon>Pezizomycotina</taxon>
        <taxon>Sordariomycetes</taxon>
        <taxon>Hypocreomycetidae</taxon>
        <taxon>Hypocreales</taxon>
        <taxon>Nectriaceae</taxon>
        <taxon>Fusarium</taxon>
        <taxon>Fusarium tricinctum species complex</taxon>
    </lineage>
</organism>
<gene>
    <name evidence="4" type="ORF">QYS62_006952</name>
</gene>
<feature type="compositionally biased region" description="Low complexity" evidence="1">
    <location>
        <begin position="725"/>
        <end position="746"/>
    </location>
</feature>
<proteinExistence type="predicted"/>
<feature type="domain" description="Apple" evidence="3">
    <location>
        <begin position="478"/>
        <end position="553"/>
    </location>
</feature>
<feature type="region of interest" description="Disordered" evidence="1">
    <location>
        <begin position="226"/>
        <end position="462"/>
    </location>
</feature>
<keyword evidence="5" id="KW-1185">Reference proteome</keyword>
<feature type="domain" description="Apple" evidence="3">
    <location>
        <begin position="580"/>
        <end position="656"/>
    </location>
</feature>
<evidence type="ECO:0000259" key="3">
    <source>
        <dbReference type="PROSITE" id="PS50948"/>
    </source>
</evidence>
<evidence type="ECO:0000256" key="1">
    <source>
        <dbReference type="SAM" id="MobiDB-lite"/>
    </source>
</evidence>
<protein>
    <recommendedName>
        <fullName evidence="3">Apple domain-containing protein</fullName>
    </recommendedName>
</protein>
<dbReference type="SMART" id="SM00473">
    <property type="entry name" value="PAN_AP"/>
    <property type="match status" value="2"/>
</dbReference>
<dbReference type="Proteomes" id="UP001489902">
    <property type="component" value="Chromosome 4"/>
</dbReference>
<feature type="compositionally biased region" description="Polar residues" evidence="1">
    <location>
        <begin position="274"/>
        <end position="303"/>
    </location>
</feature>
<dbReference type="Pfam" id="PF14295">
    <property type="entry name" value="PAN_4"/>
    <property type="match status" value="2"/>
</dbReference>
<reference evidence="4 5" key="1">
    <citation type="submission" date="2024-04" db="EMBL/GenBank/DDBJ databases">
        <title>Complete genome sequence of Fusarium acuminatum.</title>
        <authorList>
            <person name="Lan B."/>
        </authorList>
    </citation>
    <scope>NUCLEOTIDE SEQUENCE [LARGE SCALE GENOMIC DNA]</scope>
    <source>
        <strain evidence="4">1A</strain>
    </source>
</reference>
<sequence length="885" mass="92377">MRSVVALAALALSGSIDLAAASACKPRSSHLSSATSELIPSDTTSAAAGSETGGSITIKSVIEGGGFSVIPPEGGVPGFTVQGQAEILIGPGYKGDGSKDGGCLSMKANNAEKRKRDIGAYAGVSQALEQLSLTKPYTVRFFYLIITAPSLNLCQLTASLGGQTFFQTWIFSMGTAMQWGMALEQVTAAQSSAALSISMNCLVGGTAQIYVDSLFMSNQVTPATIDDHPLDLGGGSGDSVLTTSSPASASTTSSPLETTSAAPVVSTSDDSHTIGHQTTNAQPTGTLTQEPLTSDAGATQSEPAGTEMGAEATSQPFSQTGTDGSSQTISRDDTVSSSQLATHATTDTDSQHVTPTGSEPQEPTTVHTDPAGPETQDPTVTESESTGPETQAHTSKAHEQTGSATQDPLSTESHSVVSENPTATETEPVGAETDTPSAIPSTSAGSSSPRETSTIKPEGPVSRVCANVGQSSIAGRGCGMRPYNSAGSYTRFTSSNYEVEDCAALCLADANCKSFEWGYNGGCLNECRLISSSLSDVVSGNTGSQFTSYDRSCIIPKPCFQFPEDSICINKMADTPNRGCLRRRGTLKSCAKEFATLTVQPCGGGDQCRDMCSMYPDCQSFSYTTLKQQGNCKLFSGTTNEITEEGGSEYFSDIGCFACGKNMGFSTYALAIDDSVTLPDMTCRAPNKQVTDTPTTLQTRTSQAVEHTTSQAVEDTTSQAAEHATSQSATTEEQPTTTEASPSSTSGVKICPSGVAAPGICKAKANLPTQTVSLPGILDHWPQSDNDIEPPVQRTCNAFGDLKDGWFGQTRQYNPRQNTMEDCALLCRQIGNCQAFGLDNVGQPGVTTCALVPYKLATEGINIGAPYSFMWSDLDCYECEECVAE</sequence>
<feature type="compositionally biased region" description="Polar residues" evidence="1">
    <location>
        <begin position="312"/>
        <end position="367"/>
    </location>
</feature>
<accession>A0ABZ2X1U0</accession>
<dbReference type="Pfam" id="PF00024">
    <property type="entry name" value="PAN_1"/>
    <property type="match status" value="1"/>
</dbReference>
<feature type="chain" id="PRO_5046331853" description="Apple domain-containing protein" evidence="2">
    <location>
        <begin position="22"/>
        <end position="885"/>
    </location>
</feature>
<dbReference type="EMBL" id="CP151263">
    <property type="protein sequence ID" value="WZH45884.1"/>
    <property type="molecule type" value="Genomic_DNA"/>
</dbReference>
<feature type="signal peptide" evidence="2">
    <location>
        <begin position="1"/>
        <end position="21"/>
    </location>
</feature>
<evidence type="ECO:0000256" key="2">
    <source>
        <dbReference type="SAM" id="SignalP"/>
    </source>
</evidence>
<name>A0ABZ2X1U0_9HYPO</name>
<dbReference type="PROSITE" id="PS50948">
    <property type="entry name" value="PAN"/>
    <property type="match status" value="2"/>
</dbReference>
<feature type="compositionally biased region" description="Low complexity" evidence="1">
    <location>
        <begin position="238"/>
        <end position="263"/>
    </location>
</feature>
<feature type="compositionally biased region" description="Low complexity" evidence="1">
    <location>
        <begin position="435"/>
        <end position="454"/>
    </location>
</feature>
<feature type="compositionally biased region" description="Polar residues" evidence="1">
    <location>
        <begin position="688"/>
        <end position="720"/>
    </location>
</feature>
<evidence type="ECO:0000313" key="4">
    <source>
        <dbReference type="EMBL" id="WZH45884.1"/>
    </source>
</evidence>